<evidence type="ECO:0000259" key="2">
    <source>
        <dbReference type="PROSITE" id="PS51063"/>
    </source>
</evidence>
<dbReference type="SMART" id="SM00419">
    <property type="entry name" value="HTH_CRP"/>
    <property type="match status" value="1"/>
</dbReference>
<keyword evidence="4" id="KW-1185">Reference proteome</keyword>
<organism evidence="3 4">
    <name type="scientific">Sphingomicrobium clamense</name>
    <dbReference type="NCBI Taxonomy" id="2851013"/>
    <lineage>
        <taxon>Bacteria</taxon>
        <taxon>Pseudomonadati</taxon>
        <taxon>Pseudomonadota</taxon>
        <taxon>Alphaproteobacteria</taxon>
        <taxon>Sphingomonadales</taxon>
        <taxon>Sphingomonadaceae</taxon>
        <taxon>Sphingomicrobium</taxon>
    </lineage>
</organism>
<dbReference type="Proteomes" id="UP000698028">
    <property type="component" value="Unassembled WGS sequence"/>
</dbReference>
<dbReference type="SMART" id="SM00100">
    <property type="entry name" value="cNMP"/>
    <property type="match status" value="1"/>
</dbReference>
<dbReference type="CDD" id="cd00092">
    <property type="entry name" value="HTH_CRP"/>
    <property type="match status" value="1"/>
</dbReference>
<comment type="caution">
    <text evidence="3">The sequence shown here is derived from an EMBL/GenBank/DDBJ whole genome shotgun (WGS) entry which is preliminary data.</text>
</comment>
<dbReference type="InterPro" id="IPR050397">
    <property type="entry name" value="Env_Response_Regulators"/>
</dbReference>
<dbReference type="PANTHER" id="PTHR24567:SF28">
    <property type="entry name" value="LISTERIOLYSIN REGULATORY PROTEIN"/>
    <property type="match status" value="1"/>
</dbReference>
<dbReference type="CDD" id="cd00038">
    <property type="entry name" value="CAP_ED"/>
    <property type="match status" value="1"/>
</dbReference>
<dbReference type="PROSITE" id="PS51063">
    <property type="entry name" value="HTH_CRP_2"/>
    <property type="match status" value="1"/>
</dbReference>
<dbReference type="InterPro" id="IPR012318">
    <property type="entry name" value="HTH_CRP"/>
</dbReference>
<dbReference type="PANTHER" id="PTHR24567">
    <property type="entry name" value="CRP FAMILY TRANSCRIPTIONAL REGULATORY PROTEIN"/>
    <property type="match status" value="1"/>
</dbReference>
<reference evidence="3 4" key="1">
    <citation type="submission" date="2021-07" db="EMBL/GenBank/DDBJ databases">
        <title>The draft genome sequence of Sphingomicrobium sp. B8.</title>
        <authorList>
            <person name="Mu L."/>
        </authorList>
    </citation>
    <scope>NUCLEOTIDE SEQUENCE [LARGE SCALE GENOMIC DNA]</scope>
    <source>
        <strain evidence="3 4">B8</strain>
    </source>
</reference>
<accession>A0ABS6V377</accession>
<sequence length="229" mass="24526">MKLECATCPVRERAACAALSEEERAELARLGNSRSYERGETVFAAGDDLDACATLTHGLLKISHLDADGNERILSLVHPAGFVGEMFSPVANHDVVALAESKLCVFSRSEYEAAIDRFPALAKALLRRSAEDLFDARAQIALDAKQSAQAKVAHFLLAMAKAASDSPCHAAEEFELPLTRGEAGQLLGLTIETVSRQLGKLEKQGVIERTGARGIRIRDAARLEALGAG</sequence>
<evidence type="ECO:0000259" key="1">
    <source>
        <dbReference type="PROSITE" id="PS50042"/>
    </source>
</evidence>
<dbReference type="InterPro" id="IPR000595">
    <property type="entry name" value="cNMP-bd_dom"/>
</dbReference>
<protein>
    <submittedName>
        <fullName evidence="3">Crp/Fnr family transcriptional regulator</fullName>
    </submittedName>
</protein>
<dbReference type="Pfam" id="PF13545">
    <property type="entry name" value="HTH_Crp_2"/>
    <property type="match status" value="1"/>
</dbReference>
<name>A0ABS6V377_9SPHN</name>
<proteinExistence type="predicted"/>
<evidence type="ECO:0000313" key="3">
    <source>
        <dbReference type="EMBL" id="MBW0144004.1"/>
    </source>
</evidence>
<dbReference type="Pfam" id="PF00027">
    <property type="entry name" value="cNMP_binding"/>
    <property type="match status" value="1"/>
</dbReference>
<feature type="domain" description="HTH crp-type" evidence="2">
    <location>
        <begin position="146"/>
        <end position="221"/>
    </location>
</feature>
<gene>
    <name evidence="3" type="ORF">KTQ36_01680</name>
</gene>
<dbReference type="EMBL" id="JAHVAH010000001">
    <property type="protein sequence ID" value="MBW0144004.1"/>
    <property type="molecule type" value="Genomic_DNA"/>
</dbReference>
<dbReference type="PROSITE" id="PS50042">
    <property type="entry name" value="CNMP_BINDING_3"/>
    <property type="match status" value="1"/>
</dbReference>
<feature type="domain" description="Cyclic nucleotide-binding" evidence="1">
    <location>
        <begin position="15"/>
        <end position="86"/>
    </location>
</feature>
<evidence type="ECO:0000313" key="4">
    <source>
        <dbReference type="Proteomes" id="UP000698028"/>
    </source>
</evidence>